<protein>
    <submittedName>
        <fullName evidence="2">Uncharacterized protein</fullName>
    </submittedName>
</protein>
<gene>
    <name evidence="2" type="ORF">BpHYR1_023174</name>
</gene>
<keyword evidence="1" id="KW-1133">Transmembrane helix</keyword>
<accession>A0A3M7RMQ9</accession>
<reference evidence="2 3" key="1">
    <citation type="journal article" date="2018" name="Sci. Rep.">
        <title>Genomic signatures of local adaptation to the degree of environmental predictability in rotifers.</title>
        <authorList>
            <person name="Franch-Gras L."/>
            <person name="Hahn C."/>
            <person name="Garcia-Roger E.M."/>
            <person name="Carmona M.J."/>
            <person name="Serra M."/>
            <person name="Gomez A."/>
        </authorList>
    </citation>
    <scope>NUCLEOTIDE SEQUENCE [LARGE SCALE GENOMIC DNA]</scope>
    <source>
        <strain evidence="2">HYR1</strain>
    </source>
</reference>
<evidence type="ECO:0000313" key="3">
    <source>
        <dbReference type="Proteomes" id="UP000276133"/>
    </source>
</evidence>
<keyword evidence="1" id="KW-0472">Membrane</keyword>
<dbReference type="AlphaFoldDB" id="A0A3M7RMQ9"/>
<dbReference type="Proteomes" id="UP000276133">
    <property type="component" value="Unassembled WGS sequence"/>
</dbReference>
<feature type="non-terminal residue" evidence="2">
    <location>
        <position position="1"/>
    </location>
</feature>
<name>A0A3M7RMQ9_BRAPC</name>
<comment type="caution">
    <text evidence="2">The sequence shown here is derived from an EMBL/GenBank/DDBJ whole genome shotgun (WGS) entry which is preliminary data.</text>
</comment>
<sequence>IRLNGKKVRISKTIILKAIALILYQIFNCTHLYHLQGVRYNISWLLGPFLFSSKISIQCLEFKTKNNFLSPSYAHDLKLVDVVDEDEFD</sequence>
<dbReference type="EMBL" id="REGN01003067">
    <property type="protein sequence ID" value="RNA24700.1"/>
    <property type="molecule type" value="Genomic_DNA"/>
</dbReference>
<keyword evidence="1" id="KW-0812">Transmembrane</keyword>
<evidence type="ECO:0000256" key="1">
    <source>
        <dbReference type="SAM" id="Phobius"/>
    </source>
</evidence>
<keyword evidence="3" id="KW-1185">Reference proteome</keyword>
<evidence type="ECO:0000313" key="2">
    <source>
        <dbReference type="EMBL" id="RNA24700.1"/>
    </source>
</evidence>
<feature type="transmembrane region" description="Helical" evidence="1">
    <location>
        <begin position="14"/>
        <end position="34"/>
    </location>
</feature>
<proteinExistence type="predicted"/>
<organism evidence="2 3">
    <name type="scientific">Brachionus plicatilis</name>
    <name type="common">Marine rotifer</name>
    <name type="synonym">Brachionus muelleri</name>
    <dbReference type="NCBI Taxonomy" id="10195"/>
    <lineage>
        <taxon>Eukaryota</taxon>
        <taxon>Metazoa</taxon>
        <taxon>Spiralia</taxon>
        <taxon>Gnathifera</taxon>
        <taxon>Rotifera</taxon>
        <taxon>Eurotatoria</taxon>
        <taxon>Monogononta</taxon>
        <taxon>Pseudotrocha</taxon>
        <taxon>Ploima</taxon>
        <taxon>Brachionidae</taxon>
        <taxon>Brachionus</taxon>
    </lineage>
</organism>